<feature type="region of interest" description="Disordered" evidence="1">
    <location>
        <begin position="15"/>
        <end position="43"/>
    </location>
</feature>
<proteinExistence type="predicted"/>
<protein>
    <submittedName>
        <fullName evidence="2">Uncharacterized protein</fullName>
    </submittedName>
</protein>
<reference evidence="3" key="2">
    <citation type="submission" date="2013-12" db="EMBL/GenBank/DDBJ databases">
        <authorList>
            <person name="Yu Y."/>
            <person name="Lee S."/>
            <person name="de Baynast K."/>
            <person name="Wissotski M."/>
            <person name="Liu L."/>
            <person name="Talag J."/>
            <person name="Goicoechea J."/>
            <person name="Angelova A."/>
            <person name="Jetty R."/>
            <person name="Kudrna D."/>
            <person name="Golser W."/>
            <person name="Rivera L."/>
            <person name="Zhang J."/>
            <person name="Wing R."/>
        </authorList>
    </citation>
    <scope>NUCLEOTIDE SEQUENCE</scope>
</reference>
<accession>A0A0D9X080</accession>
<dbReference type="AlphaFoldDB" id="A0A0D9X080"/>
<dbReference type="HOGENOM" id="CLU_2545935_0_0_1"/>
<dbReference type="EnsemblPlants" id="LPERR07G15730.7">
    <property type="protein sequence ID" value="LPERR07G15730.7"/>
    <property type="gene ID" value="LPERR07G15730"/>
</dbReference>
<dbReference type="Gramene" id="LPERR07G15730.7">
    <property type="protein sequence ID" value="LPERR07G15730.7"/>
    <property type="gene ID" value="LPERR07G15730"/>
</dbReference>
<reference evidence="2" key="3">
    <citation type="submission" date="2015-04" db="UniProtKB">
        <authorList>
            <consortium name="EnsemblPlants"/>
        </authorList>
    </citation>
    <scope>IDENTIFICATION</scope>
</reference>
<evidence type="ECO:0000256" key="1">
    <source>
        <dbReference type="SAM" id="MobiDB-lite"/>
    </source>
</evidence>
<feature type="compositionally biased region" description="Polar residues" evidence="1">
    <location>
        <begin position="28"/>
        <end position="41"/>
    </location>
</feature>
<reference evidence="2 3" key="1">
    <citation type="submission" date="2012-08" db="EMBL/GenBank/DDBJ databases">
        <title>Oryza genome evolution.</title>
        <authorList>
            <person name="Wing R.A."/>
        </authorList>
    </citation>
    <scope>NUCLEOTIDE SEQUENCE</scope>
</reference>
<sequence length="83" mass="9135">MARRFSATVAPGRDTWPTVKGLRPLSTWRPTRTRPQSSNLLSHGGSKHAILMERTPALCVVSCVVTTLLRAVRAVSRFLFSTA</sequence>
<keyword evidence="3" id="KW-1185">Reference proteome</keyword>
<evidence type="ECO:0000313" key="2">
    <source>
        <dbReference type="EnsemblPlants" id="LPERR07G15730.7"/>
    </source>
</evidence>
<name>A0A0D9X080_9ORYZ</name>
<organism evidence="2 3">
    <name type="scientific">Leersia perrieri</name>
    <dbReference type="NCBI Taxonomy" id="77586"/>
    <lineage>
        <taxon>Eukaryota</taxon>
        <taxon>Viridiplantae</taxon>
        <taxon>Streptophyta</taxon>
        <taxon>Embryophyta</taxon>
        <taxon>Tracheophyta</taxon>
        <taxon>Spermatophyta</taxon>
        <taxon>Magnoliopsida</taxon>
        <taxon>Liliopsida</taxon>
        <taxon>Poales</taxon>
        <taxon>Poaceae</taxon>
        <taxon>BOP clade</taxon>
        <taxon>Oryzoideae</taxon>
        <taxon>Oryzeae</taxon>
        <taxon>Oryzinae</taxon>
        <taxon>Leersia</taxon>
    </lineage>
</organism>
<dbReference type="Proteomes" id="UP000032180">
    <property type="component" value="Chromosome 7"/>
</dbReference>
<evidence type="ECO:0000313" key="3">
    <source>
        <dbReference type="Proteomes" id="UP000032180"/>
    </source>
</evidence>